<feature type="chain" id="PRO_5039546350" description="Lipoprotein" evidence="1">
    <location>
        <begin position="25"/>
        <end position="211"/>
    </location>
</feature>
<proteinExistence type="predicted"/>
<comment type="caution">
    <text evidence="2">The sequence shown here is derived from an EMBL/GenBank/DDBJ whole genome shotgun (WGS) entry which is preliminary data.</text>
</comment>
<evidence type="ECO:0000313" key="2">
    <source>
        <dbReference type="EMBL" id="HIZ72817.1"/>
    </source>
</evidence>
<feature type="signal peptide" evidence="1">
    <location>
        <begin position="1"/>
        <end position="24"/>
    </location>
</feature>
<dbReference type="PROSITE" id="PS51257">
    <property type="entry name" value="PROKAR_LIPOPROTEIN"/>
    <property type="match status" value="1"/>
</dbReference>
<reference evidence="2" key="2">
    <citation type="submission" date="2021-04" db="EMBL/GenBank/DDBJ databases">
        <authorList>
            <person name="Gilroy R."/>
        </authorList>
    </citation>
    <scope>NUCLEOTIDE SEQUENCE</scope>
    <source>
        <strain evidence="2">ChiW7-2402</strain>
    </source>
</reference>
<name>A0A9D2JZX3_9FIRM</name>
<dbReference type="EMBL" id="DXBB01000064">
    <property type="protein sequence ID" value="HIZ72817.1"/>
    <property type="molecule type" value="Genomic_DNA"/>
</dbReference>
<sequence length="211" mass="23515">MKFRKFLTIGIAALTVAAFSFGLASCKPDTEDPGKDPETPGGDTPVAPAEVTVEGGYGVFEAAYQVDFCMNLYEDGTYYYNQYSSAIYYGTYTAEEASGTDDQGRTIHYTITFDDTVDFGEGPHNIVSDAEGAVYLTGIYDSMSLATKDLPKQDEPYKEVEQTKATYYSTDYLNDVVSIQLTTTMKFYDHCRRIRDDGRQQLGRIAHPYLL</sequence>
<evidence type="ECO:0000313" key="3">
    <source>
        <dbReference type="Proteomes" id="UP000824102"/>
    </source>
</evidence>
<gene>
    <name evidence="2" type="ORF">H9964_04480</name>
</gene>
<dbReference type="Proteomes" id="UP000824102">
    <property type="component" value="Unassembled WGS sequence"/>
</dbReference>
<protein>
    <recommendedName>
        <fullName evidence="4">Lipoprotein</fullName>
    </recommendedName>
</protein>
<evidence type="ECO:0008006" key="4">
    <source>
        <dbReference type="Google" id="ProtNLM"/>
    </source>
</evidence>
<organism evidence="2 3">
    <name type="scientific">Candidatus Gallimonas intestinavium</name>
    <dbReference type="NCBI Taxonomy" id="2838603"/>
    <lineage>
        <taxon>Bacteria</taxon>
        <taxon>Bacillati</taxon>
        <taxon>Bacillota</taxon>
        <taxon>Clostridia</taxon>
        <taxon>Candidatus Gallimonas</taxon>
    </lineage>
</organism>
<reference evidence="2" key="1">
    <citation type="journal article" date="2021" name="PeerJ">
        <title>Extensive microbial diversity within the chicken gut microbiome revealed by metagenomics and culture.</title>
        <authorList>
            <person name="Gilroy R."/>
            <person name="Ravi A."/>
            <person name="Getino M."/>
            <person name="Pursley I."/>
            <person name="Horton D.L."/>
            <person name="Alikhan N.F."/>
            <person name="Baker D."/>
            <person name="Gharbi K."/>
            <person name="Hall N."/>
            <person name="Watson M."/>
            <person name="Adriaenssens E.M."/>
            <person name="Foster-Nyarko E."/>
            <person name="Jarju S."/>
            <person name="Secka A."/>
            <person name="Antonio M."/>
            <person name="Oren A."/>
            <person name="Chaudhuri R.R."/>
            <person name="La Ragione R."/>
            <person name="Hildebrand F."/>
            <person name="Pallen M.J."/>
        </authorList>
    </citation>
    <scope>NUCLEOTIDE SEQUENCE</scope>
    <source>
        <strain evidence="2">ChiW7-2402</strain>
    </source>
</reference>
<evidence type="ECO:0000256" key="1">
    <source>
        <dbReference type="SAM" id="SignalP"/>
    </source>
</evidence>
<keyword evidence="1" id="KW-0732">Signal</keyword>
<accession>A0A9D2JZX3</accession>
<dbReference type="AlphaFoldDB" id="A0A9D2JZX3"/>